<protein>
    <submittedName>
        <fullName evidence="3">Uncharacterized protein</fullName>
    </submittedName>
</protein>
<feature type="transmembrane region" description="Helical" evidence="1">
    <location>
        <begin position="7"/>
        <end position="28"/>
    </location>
</feature>
<keyword evidence="1" id="KW-1133">Transmembrane helix</keyword>
<keyword evidence="1" id="KW-0472">Membrane</keyword>
<dbReference type="GO" id="GO:0070939">
    <property type="term" value="C:Dsl1/NZR complex"/>
    <property type="evidence" value="ECO:0007669"/>
    <property type="project" value="TreeGrafter"/>
</dbReference>
<proteinExistence type="predicted"/>
<dbReference type="PANTHER" id="PTHR15922:SF2">
    <property type="entry name" value="NBAS SUBUNIT OF NRZ TETHERING COMPLEX"/>
    <property type="match status" value="1"/>
</dbReference>
<sequence length="186" mass="21631">MADEKQVSLFHTPILFITAYVFVAYNWLKALIFGSTTPHSISISPSNDINGHFESESHSKEELFLLKIQEHNYVEALFIAERNNFSTDDIYKAQFLEEPLSSRIIESCLQNKYKELKLLLKRRSSELLEFWLIILDNIPETTPLESYNFLLPLPQNLSSLWGERIAKELFTLFESRDQDCESGSNF</sequence>
<keyword evidence="2" id="KW-1185">Reference proteome</keyword>
<dbReference type="WBParaSite" id="nRc.2.0.1.t12935-RA">
    <property type="protein sequence ID" value="nRc.2.0.1.t12935-RA"/>
    <property type="gene ID" value="nRc.2.0.1.g12935"/>
</dbReference>
<evidence type="ECO:0000256" key="1">
    <source>
        <dbReference type="SAM" id="Phobius"/>
    </source>
</evidence>
<dbReference type="AlphaFoldDB" id="A0A915IFL6"/>
<dbReference type="GO" id="GO:0000149">
    <property type="term" value="F:SNARE binding"/>
    <property type="evidence" value="ECO:0007669"/>
    <property type="project" value="TreeGrafter"/>
</dbReference>
<keyword evidence="1" id="KW-0812">Transmembrane</keyword>
<dbReference type="Proteomes" id="UP000887565">
    <property type="component" value="Unplaced"/>
</dbReference>
<organism evidence="2 3">
    <name type="scientific">Romanomermis culicivorax</name>
    <name type="common">Nematode worm</name>
    <dbReference type="NCBI Taxonomy" id="13658"/>
    <lineage>
        <taxon>Eukaryota</taxon>
        <taxon>Metazoa</taxon>
        <taxon>Ecdysozoa</taxon>
        <taxon>Nematoda</taxon>
        <taxon>Enoplea</taxon>
        <taxon>Dorylaimia</taxon>
        <taxon>Mermithida</taxon>
        <taxon>Mermithoidea</taxon>
        <taxon>Mermithidae</taxon>
        <taxon>Romanomermis</taxon>
    </lineage>
</organism>
<evidence type="ECO:0000313" key="3">
    <source>
        <dbReference type="WBParaSite" id="nRc.2.0.1.t12935-RA"/>
    </source>
</evidence>
<dbReference type="PANTHER" id="PTHR15922">
    <property type="entry name" value="NEUROBLASTOMA-AMPLIFIED SEQUENCE"/>
    <property type="match status" value="1"/>
</dbReference>
<dbReference type="GO" id="GO:0006890">
    <property type="term" value="P:retrograde vesicle-mediated transport, Golgi to endoplasmic reticulum"/>
    <property type="evidence" value="ECO:0007669"/>
    <property type="project" value="TreeGrafter"/>
</dbReference>
<evidence type="ECO:0000313" key="2">
    <source>
        <dbReference type="Proteomes" id="UP000887565"/>
    </source>
</evidence>
<reference evidence="3" key="1">
    <citation type="submission" date="2022-11" db="UniProtKB">
        <authorList>
            <consortium name="WormBaseParasite"/>
        </authorList>
    </citation>
    <scope>IDENTIFICATION</scope>
</reference>
<name>A0A915IFL6_ROMCU</name>
<accession>A0A915IFL6</accession>